<evidence type="ECO:0000313" key="8">
    <source>
        <dbReference type="Proteomes" id="UP000268973"/>
    </source>
</evidence>
<dbReference type="Gene3D" id="2.180.10.10">
    <property type="entry name" value="RHS repeat-associated core"/>
    <property type="match status" value="1"/>
</dbReference>
<evidence type="ECO:0000259" key="6">
    <source>
        <dbReference type="Pfam" id="PF12770"/>
    </source>
</evidence>
<feature type="chain" id="PRO_5019096288" evidence="5">
    <location>
        <begin position="22"/>
        <end position="2972"/>
    </location>
</feature>
<dbReference type="RefSeq" id="WP_126572042.1">
    <property type="nucleotide sequence ID" value="NZ_RXZH01000001.1"/>
</dbReference>
<keyword evidence="1" id="KW-0677">Repeat</keyword>
<evidence type="ECO:0000256" key="4">
    <source>
        <dbReference type="SAM" id="Coils"/>
    </source>
</evidence>
<keyword evidence="8" id="KW-1185">Reference proteome</keyword>
<feature type="domain" description="CHAT" evidence="6">
    <location>
        <begin position="2706"/>
        <end position="2970"/>
    </location>
</feature>
<evidence type="ECO:0000256" key="5">
    <source>
        <dbReference type="SAM" id="SignalP"/>
    </source>
</evidence>
<protein>
    <submittedName>
        <fullName evidence="7">CHAT domain-containing protein</fullName>
    </submittedName>
</protein>
<evidence type="ECO:0000256" key="3">
    <source>
        <dbReference type="PROSITE-ProRule" id="PRU00023"/>
    </source>
</evidence>
<dbReference type="SMART" id="SM00248">
    <property type="entry name" value="ANK"/>
    <property type="match status" value="9"/>
</dbReference>
<dbReference type="PANTHER" id="PTHR24198">
    <property type="entry name" value="ANKYRIN REPEAT AND PROTEIN KINASE DOMAIN-CONTAINING PROTEIN"/>
    <property type="match status" value="1"/>
</dbReference>
<dbReference type="InterPro" id="IPR011990">
    <property type="entry name" value="TPR-like_helical_dom_sf"/>
</dbReference>
<name>A0A432D057_9VIBR</name>
<keyword evidence="5" id="KW-0732">Signal</keyword>
<reference evidence="7 8" key="1">
    <citation type="submission" date="2018-12" db="EMBL/GenBank/DDBJ databases">
        <title>Vibrio sp. isolated from China Sea.</title>
        <authorList>
            <person name="Li Y."/>
        </authorList>
    </citation>
    <scope>NUCLEOTIDE SEQUENCE [LARGE SCALE GENOMIC DNA]</scope>
    <source>
        <strain evidence="7 8">BEI207</strain>
    </source>
</reference>
<feature type="coiled-coil region" evidence="4">
    <location>
        <begin position="2535"/>
        <end position="2596"/>
    </location>
</feature>
<evidence type="ECO:0000313" key="7">
    <source>
        <dbReference type="EMBL" id="RTZ17286.1"/>
    </source>
</evidence>
<dbReference type="EMBL" id="RXZH01000001">
    <property type="protein sequence ID" value="RTZ17286.1"/>
    <property type="molecule type" value="Genomic_DNA"/>
</dbReference>
<dbReference type="PANTHER" id="PTHR24198:SF165">
    <property type="entry name" value="ANKYRIN REPEAT-CONTAINING PROTEIN-RELATED"/>
    <property type="match status" value="1"/>
</dbReference>
<feature type="repeat" description="ANK" evidence="3">
    <location>
        <begin position="52"/>
        <end position="84"/>
    </location>
</feature>
<dbReference type="InterPro" id="IPR024983">
    <property type="entry name" value="CHAT_dom"/>
</dbReference>
<comment type="caution">
    <text evidence="7">The sequence shown here is derived from an EMBL/GenBank/DDBJ whole genome shotgun (WGS) entry which is preliminary data.</text>
</comment>
<dbReference type="Gene3D" id="1.25.40.10">
    <property type="entry name" value="Tetratricopeptide repeat domain"/>
    <property type="match status" value="1"/>
</dbReference>
<dbReference type="SUPFAM" id="SSF63829">
    <property type="entry name" value="Calcium-dependent phosphotriesterase"/>
    <property type="match status" value="1"/>
</dbReference>
<dbReference type="InterPro" id="IPR002110">
    <property type="entry name" value="Ankyrin_rpt"/>
</dbReference>
<dbReference type="InterPro" id="IPR036770">
    <property type="entry name" value="Ankyrin_rpt-contain_sf"/>
</dbReference>
<dbReference type="SUPFAM" id="SSF48403">
    <property type="entry name" value="Ankyrin repeat"/>
    <property type="match status" value="2"/>
</dbReference>
<proteinExistence type="predicted"/>
<sequence>MNHITKFVSFLLITVSFCASASWLDELVDGDFTKAESMVASGADINTFDDEYGMYPIFAAYYYSGLNAVEMLVHYGGDINQVDEDGRTLLSISLESGEALSAKLFSALGAKIDEVQKTGVAPIHLAVYSLDEETIRWVLEQPNQNINAQTQDDWNVIESLYSASEESERRVSPDTAYLLVEQGLDLNLRTHDGFSLLHWAISIENAELLSFLLTKQQPSRSDVLLLTELALFSDDEAIVDLITQLVSVEVDNNPELEIAQLKFAIRRDNEAQVEALFKAQWRNHVDQEQWNLLHLAAYFESAQSALFLLENGVDPLSRNIDEYTPLDFVLEARSEIVNHYVDAAFMQASDPQIMLIAELIFDYELGELFLTHAERFSAGQVSQLQEQLNDYFENNEQRIIAWVEEALKTSNQALLNGIVSYVPRAYDDVSVVEIVTRIPQEMIPGALLVPVIFRLAEVDSSEISAQDGQALLNQYAVNALPLMNVEQKRKLYTRLLEYGFFDLALTLLKEHTLTDPQLHLYTLMHSEVDPNLQTSYQALVNHLVELGAKLDVADKDDALPLHHLVGKVTDEYWQAQSVGVDFKAMSEKTRSDLELKLLNKAPEILIRLIGSDRLLLSEDWDVLVWQAYMTNQLELTKALWERGARSRNLNGDGYTLLTALYHRTPTVTITDWLSKEPGSLSTDLLHQDGMGKSLLDYVAERGDRETLSWVLSLTLTLDDTMLESLGRSTDERFMETYVSKLDSPQLARLLHFSITLNNRNLLSMVIDKGVDPYTVNSRGMTAFEAAISNGDRPIIELLKPHYVVPTETDNRHQLYDSDHIRYWSWLYYQHEFDTLLSHLESHLLSSNPHPFARYIWLTVRDNLKRVNEGDTRLSNELKQVLGAGYHVQMAILNEDWSTAVALYNSMQPTATDLWLINSLAGYYIDNDQLDKAWSTLEDGIRLAPNHWQLIWRYLDSSWINGDDFRHRVTKILEEQSLAGTLFEEIAQQVLKRRSVYNSELLTTKIKWAQETQDSRLLTDIAYFYSGRYYREDAIDSLSQASIRFPFYANMNKIAELLAATDQETRLKHLSDVRSKWYVLNDESPSVRSLRYFARAYVDSGNRGKAYQIYQTIGENSSAYLAIHKAHLYEKDKRYISMAKVMEPVLESDYFDSDNWADYITSLDNIGETAKAISVLKQALESNDTPSIDLYNAGLSLYDSASMHKAYKALLKSAVADYPQVVSLNLSLASAYLDQNQPEKALSLVERLRLWWPDNKQVIAKYYLSLTKKHSAEEAYNKLLNVAQNQTWNEKLWGYIADVDKSQSQQVWLNLLEVDPDSYIAMIKLVEVDFIAKDDQKAVQRLENIDWQSLPTESRQDYLLTKVWVLSGMSGDNAQEAVLLERILSEWEWYQSSYGSLSNYLYYQRDILYALGKKEQSSQVAYDYAQLIRDNRKIYAHLVQKQSGTLPFGKIYRYGLRMIERDPYSSEKLSTFLHYALKWGKGTPVIALAKIDAAKRNGLVINKEFEGQARSRLGDNIAEFLAYRNDSGISQSLRYIGWFERARHDALDEEGNQIRYRFADGLAEVDIQLPNGEIITRRDDIQLGKVIYLSRGQAFVKANYNEESNLTRVEDSSGAYVDLTYDRLGQIKKMVSKNEVTHFSYNQNGKPIVIELEGVGTLLIRYDDQGEITEVHSEDGHQVALKLTRNFQSLLSLTQSLERAISKFELPDIASDDPKLAELRQSYNETEYGSEEEVTTALSLAQYLADNAKSSPKYANEAISITHDLFQQYYNEVSAREQVAEAVWLWHWVQSGIKPNGLGAEDFAMSQAMMTWLNSGSDRSSPMNNIQEQIHRLKMAELPKSNWLESNILNNSGYWYRENLPTLLGESLAESSVSSLVSTNKGDVLLGTEQGLLLRRDSFWSWYVYDGVASKFVRVGTKPEPAPRHRINAVTVDSHDSVWVATDGGLFRIDASGETTRWSGIDEELPDPVIRHITSSPIGTSLIAGNQIGHWNSDTKAFDWLATPSEHLDEVYPVARDMWLIKSQGQIAYQNGQGELTTLIEDIEHLVWHASENTLWLWDGDRLLQSTLVDGAFTLPRPVADKSQLNLSERLHSMSMVSIPEVGERLVALTDQGFSIWNEGYFTSLSLPYESQRGGLNIGPYRIAMDGSSTWSMVTEEGLYQFSPTRSQRITQYGEVRDLLYLPDVDVTFAATGNEIIALLDEGKEQLVPTFYSDVNAKILRHNSEGDIISHSRNQVVKIQGAEATITELFDAVSEDENGQIADIYVDHDDSIWVTAGADLFHWTPDNLERYNYYVDPIKFPARSNQLATIFRDLKGDLYVVASDEGHLNHGGVYLVGGLLKLTDNGFVRVSEEGRPRWFTVGYTPISDSDAIVSTTGEFLLDDGTKWTSYKQRKDVSYLEMLRQGNMIFLGGPGAQIQKEDAWLFPSAGGVVGYYKGRWFYPDRINQLLPDDQALGQYGARVIHSVASDPTGRVYVSTDLGLLIYKAGSLASLLTDHLRGEEAFTFQNIQVQTELSKMFLDKIPADSEQGQLIASYQALESELYTLESEQQEIAEQQEKGAVVNTKLDSKGREINFVKEIKKRERKRQKLLAELERDHQALYQMLRLDPREIGAMHDKLTESQILVQYIPTPDKLLTQIVTSEGSQVVQIEVSEEELEQHIKTATVGLRLKAMNLNVEQAASSFEGFALNRGFIKKSNPQPKQALNKSLEWLYDKLLRPIEADLNQHEQIFVTPVGSLNYLPFSALIRTQTPALEYAVERYNIGVLPSMYHFNLVMDKEESLNEMALFISDPDGSLPGARAEVAYIQQSVQHETLVLEGEEASLDELDSSAYDSRFIHFATHGVLDSEDPAASYLLMANNERLGIIDISVMDLAETDIVVLSACESGIGKKGLEYASLARAFAHAKVPTIVASYWQVDDRATAELMKTFYLELDNDKVNNFSALANAQRALILRGGEISDPASWAAFSVFGKP</sequence>
<keyword evidence="4" id="KW-0175">Coiled coil</keyword>
<dbReference type="Proteomes" id="UP000268973">
    <property type="component" value="Unassembled WGS sequence"/>
</dbReference>
<keyword evidence="2 3" id="KW-0040">ANK repeat</keyword>
<dbReference type="Gene3D" id="1.25.40.20">
    <property type="entry name" value="Ankyrin repeat-containing domain"/>
    <property type="match status" value="3"/>
</dbReference>
<dbReference type="PROSITE" id="PS50088">
    <property type="entry name" value="ANK_REPEAT"/>
    <property type="match status" value="1"/>
</dbReference>
<dbReference type="Pfam" id="PF12796">
    <property type="entry name" value="Ank_2"/>
    <property type="match status" value="1"/>
</dbReference>
<dbReference type="Gene3D" id="2.130.10.10">
    <property type="entry name" value="YVTN repeat-like/Quinoprotein amine dehydrogenase"/>
    <property type="match status" value="2"/>
</dbReference>
<dbReference type="Pfam" id="PF12770">
    <property type="entry name" value="CHAT"/>
    <property type="match status" value="1"/>
</dbReference>
<dbReference type="SUPFAM" id="SSF48452">
    <property type="entry name" value="TPR-like"/>
    <property type="match status" value="2"/>
</dbReference>
<dbReference type="OrthoDB" id="9816400at2"/>
<organism evidence="7 8">
    <name type="scientific">Vibrio aquaticus</name>
    <dbReference type="NCBI Taxonomy" id="2496559"/>
    <lineage>
        <taxon>Bacteria</taxon>
        <taxon>Pseudomonadati</taxon>
        <taxon>Pseudomonadota</taxon>
        <taxon>Gammaproteobacteria</taxon>
        <taxon>Vibrionales</taxon>
        <taxon>Vibrionaceae</taxon>
        <taxon>Vibrio</taxon>
    </lineage>
</organism>
<evidence type="ECO:0000256" key="1">
    <source>
        <dbReference type="ARBA" id="ARBA00022737"/>
    </source>
</evidence>
<accession>A0A432D057</accession>
<dbReference type="InterPro" id="IPR015943">
    <property type="entry name" value="WD40/YVTN_repeat-like_dom_sf"/>
</dbReference>
<evidence type="ECO:0000256" key="2">
    <source>
        <dbReference type="ARBA" id="ARBA00023043"/>
    </source>
</evidence>
<gene>
    <name evidence="7" type="ORF">EJ063_00450</name>
</gene>
<feature type="signal peptide" evidence="5">
    <location>
        <begin position="1"/>
        <end position="21"/>
    </location>
</feature>